<evidence type="ECO:0000313" key="3">
    <source>
        <dbReference type="Proteomes" id="UP000324800"/>
    </source>
</evidence>
<reference evidence="2 3" key="1">
    <citation type="submission" date="2019-03" db="EMBL/GenBank/DDBJ databases">
        <title>Single cell metagenomics reveals metabolic interactions within the superorganism composed of flagellate Streblomastix strix and complex community of Bacteroidetes bacteria on its surface.</title>
        <authorList>
            <person name="Treitli S.C."/>
            <person name="Kolisko M."/>
            <person name="Husnik F."/>
            <person name="Keeling P."/>
            <person name="Hampl V."/>
        </authorList>
    </citation>
    <scope>NUCLEOTIDE SEQUENCE [LARGE SCALE GENOMIC DNA]</scope>
    <source>
        <strain evidence="2">ST1C</strain>
    </source>
</reference>
<dbReference type="EMBL" id="SNRW01007119">
    <property type="protein sequence ID" value="KAA6381804.1"/>
    <property type="molecule type" value="Genomic_DNA"/>
</dbReference>
<feature type="transmembrane region" description="Helical" evidence="1">
    <location>
        <begin position="52"/>
        <end position="73"/>
    </location>
</feature>
<protein>
    <submittedName>
        <fullName evidence="2">Uncharacterized protein</fullName>
    </submittedName>
</protein>
<proteinExistence type="predicted"/>
<gene>
    <name evidence="2" type="ORF">EZS28_022671</name>
</gene>
<name>A0A5J4VH89_9EUKA</name>
<sequence length="106" mass="12627">MEEEEQELKIEAHQVIEINNSHILIHIHTLMNIRIHIIHIIIGTVIITHMELIMQVAVAAVILEQVIVTIIRIRKEGRIEDQKIQLKMTIKKTMKEKERWKEIKRE</sequence>
<evidence type="ECO:0000256" key="1">
    <source>
        <dbReference type="SAM" id="Phobius"/>
    </source>
</evidence>
<evidence type="ECO:0000313" key="2">
    <source>
        <dbReference type="EMBL" id="KAA6381804.1"/>
    </source>
</evidence>
<keyword evidence="1" id="KW-0472">Membrane</keyword>
<dbReference type="Proteomes" id="UP000324800">
    <property type="component" value="Unassembled WGS sequence"/>
</dbReference>
<organism evidence="2 3">
    <name type="scientific">Streblomastix strix</name>
    <dbReference type="NCBI Taxonomy" id="222440"/>
    <lineage>
        <taxon>Eukaryota</taxon>
        <taxon>Metamonada</taxon>
        <taxon>Preaxostyla</taxon>
        <taxon>Oxymonadida</taxon>
        <taxon>Streblomastigidae</taxon>
        <taxon>Streblomastix</taxon>
    </lineage>
</organism>
<keyword evidence="1" id="KW-1133">Transmembrane helix</keyword>
<keyword evidence="1" id="KW-0812">Transmembrane</keyword>
<dbReference type="AlphaFoldDB" id="A0A5J4VH89"/>
<comment type="caution">
    <text evidence="2">The sequence shown here is derived from an EMBL/GenBank/DDBJ whole genome shotgun (WGS) entry which is preliminary data.</text>
</comment>
<accession>A0A5J4VH89</accession>
<feature type="transmembrane region" description="Helical" evidence="1">
    <location>
        <begin position="23"/>
        <end position="46"/>
    </location>
</feature>